<dbReference type="PROSITE" id="PS50977">
    <property type="entry name" value="HTH_TETR_2"/>
    <property type="match status" value="1"/>
</dbReference>
<evidence type="ECO:0000256" key="4">
    <source>
        <dbReference type="PROSITE-ProRule" id="PRU00335"/>
    </source>
</evidence>
<dbReference type="AlphaFoldDB" id="A0A428YKK8"/>
<dbReference type="InterPro" id="IPR023772">
    <property type="entry name" value="DNA-bd_HTH_TetR-type_CS"/>
</dbReference>
<reference evidence="6 7" key="1">
    <citation type="submission" date="2018-05" db="EMBL/GenBank/DDBJ databases">
        <title>Evolution of GPA BGCs.</title>
        <authorList>
            <person name="Waglechner N."/>
            <person name="Wright G.D."/>
        </authorList>
    </citation>
    <scope>NUCLEOTIDE SEQUENCE [LARGE SCALE GENOMIC DNA]</scope>
    <source>
        <strain evidence="6 7">A82846</strain>
    </source>
</reference>
<feature type="DNA-binding region" description="H-T-H motif" evidence="4">
    <location>
        <begin position="50"/>
        <end position="69"/>
    </location>
</feature>
<evidence type="ECO:0000256" key="2">
    <source>
        <dbReference type="ARBA" id="ARBA00023125"/>
    </source>
</evidence>
<keyword evidence="2 4" id="KW-0238">DNA-binding</keyword>
<evidence type="ECO:0000259" key="5">
    <source>
        <dbReference type="PROSITE" id="PS50977"/>
    </source>
</evidence>
<dbReference type="Proteomes" id="UP000287547">
    <property type="component" value="Unassembled WGS sequence"/>
</dbReference>
<feature type="domain" description="HTH tetR-type" evidence="5">
    <location>
        <begin position="27"/>
        <end position="87"/>
    </location>
</feature>
<accession>A0A428YKK8</accession>
<dbReference type="Gene3D" id="1.10.357.10">
    <property type="entry name" value="Tetracycline Repressor, domain 2"/>
    <property type="match status" value="1"/>
</dbReference>
<dbReference type="OrthoDB" id="3211155at2"/>
<gene>
    <name evidence="6" type="ORF">DMH04_47460</name>
</gene>
<sequence>MNALSVAIHWLSYSPRVTEGRRERKKQRTRQALIEAAVELFETKGFHETTVAEIAEAADLSTRTFFLHFPTKEDVLLANAEWRLDLGVRAIAERQAGESVADVLRRAAQEMITDAWQTDLPEGLAALRAHLIATVPALQAGLAQRLLAGQKDLIDAVHQAFQPSVIDAAALVGGLLGAINAAALVSVQQGDQPDEVRAAMARAVEIVLGTGDFAPRLG</sequence>
<name>A0A428YKK8_KIBAR</name>
<organism evidence="6 7">
    <name type="scientific">Kibdelosporangium aridum</name>
    <dbReference type="NCBI Taxonomy" id="2030"/>
    <lineage>
        <taxon>Bacteria</taxon>
        <taxon>Bacillati</taxon>
        <taxon>Actinomycetota</taxon>
        <taxon>Actinomycetes</taxon>
        <taxon>Pseudonocardiales</taxon>
        <taxon>Pseudonocardiaceae</taxon>
        <taxon>Kibdelosporangium</taxon>
    </lineage>
</organism>
<dbReference type="SUPFAM" id="SSF46689">
    <property type="entry name" value="Homeodomain-like"/>
    <property type="match status" value="1"/>
</dbReference>
<dbReference type="InterPro" id="IPR001647">
    <property type="entry name" value="HTH_TetR"/>
</dbReference>
<dbReference type="PANTHER" id="PTHR30055:SF234">
    <property type="entry name" value="HTH-TYPE TRANSCRIPTIONAL REGULATOR BETI"/>
    <property type="match status" value="1"/>
</dbReference>
<keyword evidence="1" id="KW-0805">Transcription regulation</keyword>
<dbReference type="InterPro" id="IPR009057">
    <property type="entry name" value="Homeodomain-like_sf"/>
</dbReference>
<keyword evidence="3" id="KW-0804">Transcription</keyword>
<dbReference type="InterPro" id="IPR050109">
    <property type="entry name" value="HTH-type_TetR-like_transc_reg"/>
</dbReference>
<dbReference type="GO" id="GO:0000976">
    <property type="term" value="F:transcription cis-regulatory region binding"/>
    <property type="evidence" value="ECO:0007669"/>
    <property type="project" value="TreeGrafter"/>
</dbReference>
<proteinExistence type="predicted"/>
<dbReference type="PROSITE" id="PS01081">
    <property type="entry name" value="HTH_TETR_1"/>
    <property type="match status" value="1"/>
</dbReference>
<evidence type="ECO:0000256" key="1">
    <source>
        <dbReference type="ARBA" id="ARBA00023015"/>
    </source>
</evidence>
<evidence type="ECO:0000256" key="3">
    <source>
        <dbReference type="ARBA" id="ARBA00023163"/>
    </source>
</evidence>
<comment type="caution">
    <text evidence="6">The sequence shown here is derived from an EMBL/GenBank/DDBJ whole genome shotgun (WGS) entry which is preliminary data.</text>
</comment>
<protein>
    <submittedName>
        <fullName evidence="6">TetR/AcrR family transcriptional regulator</fullName>
    </submittedName>
</protein>
<dbReference type="EMBL" id="QHKI01000076">
    <property type="protein sequence ID" value="RSM68136.1"/>
    <property type="molecule type" value="Genomic_DNA"/>
</dbReference>
<dbReference type="GO" id="GO:0003700">
    <property type="term" value="F:DNA-binding transcription factor activity"/>
    <property type="evidence" value="ECO:0007669"/>
    <property type="project" value="TreeGrafter"/>
</dbReference>
<dbReference type="PANTHER" id="PTHR30055">
    <property type="entry name" value="HTH-TYPE TRANSCRIPTIONAL REGULATOR RUTR"/>
    <property type="match status" value="1"/>
</dbReference>
<evidence type="ECO:0000313" key="7">
    <source>
        <dbReference type="Proteomes" id="UP000287547"/>
    </source>
</evidence>
<dbReference type="PRINTS" id="PR00455">
    <property type="entry name" value="HTHTETR"/>
</dbReference>
<evidence type="ECO:0000313" key="6">
    <source>
        <dbReference type="EMBL" id="RSM68136.1"/>
    </source>
</evidence>
<dbReference type="Pfam" id="PF00440">
    <property type="entry name" value="TetR_N"/>
    <property type="match status" value="1"/>
</dbReference>